<dbReference type="AlphaFoldDB" id="A0AAE0GGI7"/>
<evidence type="ECO:0000256" key="1">
    <source>
        <dbReference type="SAM" id="MobiDB-lite"/>
    </source>
</evidence>
<evidence type="ECO:0000313" key="2">
    <source>
        <dbReference type="EMBL" id="KAK3277530.1"/>
    </source>
</evidence>
<dbReference type="EMBL" id="LGRX02006063">
    <property type="protein sequence ID" value="KAK3277530.1"/>
    <property type="molecule type" value="Genomic_DNA"/>
</dbReference>
<proteinExistence type="predicted"/>
<feature type="region of interest" description="Disordered" evidence="1">
    <location>
        <begin position="1"/>
        <end position="41"/>
    </location>
</feature>
<sequence length="355" mass="40373">MTISKKRQEVPGVTEEPPPPLAEPSAAFSDADSVVTAESGGRNDWSLQKDIRDRELQAYQKAVEHLHSTDVFPQPAELLFRVFKSIDGPLSLIHWMEQAAKGGNWPPNAHVWVLEETVVKEKSKFKHLGLQKDDVLIVTNFQDKAESLKISREDYHKVFTDLVTVLLTKYLKRYTWMSAEEVTLIKTRRTRLLDCVQNLRVYQESIQARRFKEVRQSKVQGRVQKRQTEADVSWKKHAARSMSVNGINGHAPPRVESVFLYQHIPPKPTAFGPSTSLINRPANYPQALPRHAPQKALPFNPIASSSVRLPIQEGLTPARPFTAPKSQFRRGSQLPWNAHFITTYTETGKCGWHCE</sequence>
<evidence type="ECO:0000313" key="3">
    <source>
        <dbReference type="Proteomes" id="UP001190700"/>
    </source>
</evidence>
<reference evidence="2 3" key="1">
    <citation type="journal article" date="2015" name="Genome Biol. Evol.">
        <title>Comparative Genomics of a Bacterivorous Green Alga Reveals Evolutionary Causalities and Consequences of Phago-Mixotrophic Mode of Nutrition.</title>
        <authorList>
            <person name="Burns J.A."/>
            <person name="Paasch A."/>
            <person name="Narechania A."/>
            <person name="Kim E."/>
        </authorList>
    </citation>
    <scope>NUCLEOTIDE SEQUENCE [LARGE SCALE GENOMIC DNA]</scope>
    <source>
        <strain evidence="2 3">PLY_AMNH</strain>
    </source>
</reference>
<accession>A0AAE0GGI7</accession>
<name>A0AAE0GGI7_9CHLO</name>
<gene>
    <name evidence="2" type="ORF">CYMTET_14470</name>
</gene>
<comment type="caution">
    <text evidence="2">The sequence shown here is derived from an EMBL/GenBank/DDBJ whole genome shotgun (WGS) entry which is preliminary data.</text>
</comment>
<dbReference type="Proteomes" id="UP001190700">
    <property type="component" value="Unassembled WGS sequence"/>
</dbReference>
<protein>
    <submittedName>
        <fullName evidence="2">Uncharacterized protein</fullName>
    </submittedName>
</protein>
<organism evidence="2 3">
    <name type="scientific">Cymbomonas tetramitiformis</name>
    <dbReference type="NCBI Taxonomy" id="36881"/>
    <lineage>
        <taxon>Eukaryota</taxon>
        <taxon>Viridiplantae</taxon>
        <taxon>Chlorophyta</taxon>
        <taxon>Pyramimonadophyceae</taxon>
        <taxon>Pyramimonadales</taxon>
        <taxon>Pyramimonadaceae</taxon>
        <taxon>Cymbomonas</taxon>
    </lineage>
</organism>
<keyword evidence="3" id="KW-1185">Reference proteome</keyword>